<sequence>MSVKIVKYEPKYKDAYVSITRNWVEKFFKMEEADWKALNKVEEYIIKPGGMIFLAVDEKTDEALGCCGIMCHIKNGEKRYEFTKLGVKETAQRRGVGWMLCIACLQYAKDQGAPYVFLESNRSLAPSITLYFRVGFKEFPLVNPSYERADIYLEFDFRTTPIPPMIRGRSKL</sequence>
<organism evidence="2 3">
    <name type="scientific">Angomonas deanei</name>
    <dbReference type="NCBI Taxonomy" id="59799"/>
    <lineage>
        <taxon>Eukaryota</taxon>
        <taxon>Discoba</taxon>
        <taxon>Euglenozoa</taxon>
        <taxon>Kinetoplastea</taxon>
        <taxon>Metakinetoplastina</taxon>
        <taxon>Trypanosomatida</taxon>
        <taxon>Trypanosomatidae</taxon>
        <taxon>Strigomonadinae</taxon>
        <taxon>Angomonas</taxon>
    </lineage>
</organism>
<reference evidence="2 3" key="1">
    <citation type="submission" date="2020-08" db="EMBL/GenBank/DDBJ databases">
        <authorList>
            <person name="Newling K."/>
            <person name="Davey J."/>
            <person name="Forrester S."/>
        </authorList>
    </citation>
    <scope>NUCLEOTIDE SEQUENCE [LARGE SCALE GENOMIC DNA]</scope>
    <source>
        <strain evidence="3">Crithidia deanei Carvalho (ATCC PRA-265)</strain>
    </source>
</reference>
<dbReference type="InterPro" id="IPR000182">
    <property type="entry name" value="GNAT_dom"/>
</dbReference>
<dbReference type="Proteomes" id="UP000515908">
    <property type="component" value="Chromosome 02"/>
</dbReference>
<name>A0A7G2C759_9TRYP</name>
<dbReference type="EMBL" id="LR877146">
    <property type="protein sequence ID" value="CAD2213792.1"/>
    <property type="molecule type" value="Genomic_DNA"/>
</dbReference>
<dbReference type="VEuPathDB" id="TriTrypDB:ADEAN_000123500"/>
<protein>
    <submittedName>
        <fullName evidence="2">Acetyltransferase (GNAT) family/Acetyltransferase (GNAT) domain containing protein, putative</fullName>
    </submittedName>
</protein>
<dbReference type="Gene3D" id="3.40.630.30">
    <property type="match status" value="1"/>
</dbReference>
<feature type="domain" description="N-acetyltransferase" evidence="1">
    <location>
        <begin position="14"/>
        <end position="158"/>
    </location>
</feature>
<evidence type="ECO:0000259" key="1">
    <source>
        <dbReference type="PROSITE" id="PS51186"/>
    </source>
</evidence>
<accession>A0A7G2C759</accession>
<dbReference type="PROSITE" id="PS51186">
    <property type="entry name" value="GNAT"/>
    <property type="match status" value="1"/>
</dbReference>
<keyword evidence="3" id="KW-1185">Reference proteome</keyword>
<dbReference type="AlphaFoldDB" id="A0A7G2C759"/>
<keyword evidence="2" id="KW-0808">Transferase</keyword>
<evidence type="ECO:0000313" key="3">
    <source>
        <dbReference type="Proteomes" id="UP000515908"/>
    </source>
</evidence>
<evidence type="ECO:0000313" key="2">
    <source>
        <dbReference type="EMBL" id="CAD2213792.1"/>
    </source>
</evidence>
<dbReference type="CDD" id="cd04301">
    <property type="entry name" value="NAT_SF"/>
    <property type="match status" value="1"/>
</dbReference>
<dbReference type="GO" id="GO:0016747">
    <property type="term" value="F:acyltransferase activity, transferring groups other than amino-acyl groups"/>
    <property type="evidence" value="ECO:0007669"/>
    <property type="project" value="InterPro"/>
</dbReference>
<dbReference type="SUPFAM" id="SSF55729">
    <property type="entry name" value="Acyl-CoA N-acyltransferases (Nat)"/>
    <property type="match status" value="1"/>
</dbReference>
<proteinExistence type="predicted"/>
<gene>
    <name evidence="2" type="ORF">ADEAN_000123500</name>
</gene>
<dbReference type="InterPro" id="IPR016181">
    <property type="entry name" value="Acyl_CoA_acyltransferase"/>
</dbReference>
<dbReference type="Pfam" id="PF00583">
    <property type="entry name" value="Acetyltransf_1"/>
    <property type="match status" value="1"/>
</dbReference>